<dbReference type="EMBL" id="PP511379">
    <property type="protein sequence ID" value="XCD03707.1"/>
    <property type="molecule type" value="Genomic_DNA"/>
</dbReference>
<proteinExistence type="predicted"/>
<accession>A0AAU8AUU9</accession>
<reference evidence="1" key="1">
    <citation type="submission" date="2024-03" db="EMBL/GenBank/DDBJ databases">
        <title>Diverse circular DNA viruses in blood, oral, and fecal samples of captive lemurs.</title>
        <authorList>
            <person name="Paietta E.N."/>
            <person name="Kraberger S."/>
            <person name="Lund M.C."/>
            <person name="Custer J.M."/>
            <person name="Vargas K.M."/>
            <person name="Ehmke E.E."/>
            <person name="Yoder A.D."/>
            <person name="Varsani A."/>
        </authorList>
    </citation>
    <scope>NUCLEOTIDE SEQUENCE</scope>
    <source>
        <strain evidence="1">Duke_21_1</strain>
    </source>
</reference>
<evidence type="ECO:0000313" key="1">
    <source>
        <dbReference type="EMBL" id="XCD03707.1"/>
    </source>
</evidence>
<protein>
    <submittedName>
        <fullName evidence="1">Uncharacterized protein</fullName>
    </submittedName>
</protein>
<organism evidence="1">
    <name type="scientific">Dulem virus 40</name>
    <dbReference type="NCBI Taxonomy" id="3145758"/>
    <lineage>
        <taxon>Viruses</taxon>
        <taxon>Duplodnaviria</taxon>
        <taxon>Heunggongvirae</taxon>
        <taxon>Uroviricota</taxon>
        <taxon>Caudoviricetes</taxon>
    </lineage>
</organism>
<sequence length="338" mass="36844">MKTFQTIEAAANLKGMAKHTYSRVMAAMAEDKDASMCHTFAALTDGAKAIALQAGHFSNTYIRGNAKGMEATAAAEELEAKAAAKVEEVEEPTEPTNNNTGVNSLSFSIVERGIGGCCDKYNVDALQMNGVNIAFRFTRWDDTSRKYYTIPVSVKNQAAVIAAFAELDLQEDEPGALLLRGCDDETAAKVGYYAAVLDGELQTPTNHETAMNANNAPTTMNANETKAPEFSQLSHTATNIVLTAENDGDIYRRHVQPLILSLVNKIKRGISPDRKRLAQSAAMRTIIAAALAEMYCAGWMEDNTKVKAIERKEAANYLAWSYISDAEDEYNNQIAAYK</sequence>
<name>A0AAU8AUU9_9CAUD</name>